<dbReference type="Proteomes" id="UP000199230">
    <property type="component" value="Unassembled WGS sequence"/>
</dbReference>
<evidence type="ECO:0000313" key="3">
    <source>
        <dbReference type="Proteomes" id="UP000199230"/>
    </source>
</evidence>
<reference evidence="2 3" key="1">
    <citation type="submission" date="2016-10" db="EMBL/GenBank/DDBJ databases">
        <authorList>
            <person name="de Groot N.N."/>
        </authorList>
    </citation>
    <scope>NUCLEOTIDE SEQUENCE [LARGE SCALE GENOMIC DNA]</scope>
    <source>
        <strain evidence="2 3">APO</strain>
    </source>
</reference>
<evidence type="ECO:0008006" key="4">
    <source>
        <dbReference type="Google" id="ProtNLM"/>
    </source>
</evidence>
<feature type="transmembrane region" description="Helical" evidence="1">
    <location>
        <begin position="12"/>
        <end position="33"/>
    </location>
</feature>
<dbReference type="AlphaFoldDB" id="A0A1H3IPS4"/>
<dbReference type="EMBL" id="FNPV01000001">
    <property type="protein sequence ID" value="SDY29712.1"/>
    <property type="molecule type" value="Genomic_DNA"/>
</dbReference>
<dbReference type="Pfam" id="PF11391">
    <property type="entry name" value="DUF2798"/>
    <property type="match status" value="1"/>
</dbReference>
<dbReference type="STRING" id="159292.SAMN05192546_101240"/>
<keyword evidence="3" id="KW-1185">Reference proteome</keyword>
<keyword evidence="1" id="KW-0812">Transmembrane</keyword>
<dbReference type="RefSeq" id="WP_093310125.1">
    <property type="nucleotide sequence ID" value="NZ_FNPV01000001.1"/>
</dbReference>
<dbReference type="OrthoDB" id="1912232at2"/>
<sequence>MKIDKKYKGIVFSCLAAIFISVPISFIMVIINYGFRAGFLMAFLKSALAGTAISIPLANIFIPLTERIVRKVVEE</sequence>
<name>A0A1H3IPS4_9FIRM</name>
<organism evidence="2 3">
    <name type="scientific">Tindallia californiensis</name>
    <dbReference type="NCBI Taxonomy" id="159292"/>
    <lineage>
        <taxon>Bacteria</taxon>
        <taxon>Bacillati</taxon>
        <taxon>Bacillota</taxon>
        <taxon>Clostridia</taxon>
        <taxon>Peptostreptococcales</taxon>
        <taxon>Tindalliaceae</taxon>
        <taxon>Tindallia</taxon>
    </lineage>
</organism>
<evidence type="ECO:0000256" key="1">
    <source>
        <dbReference type="SAM" id="Phobius"/>
    </source>
</evidence>
<proteinExistence type="predicted"/>
<evidence type="ECO:0000313" key="2">
    <source>
        <dbReference type="EMBL" id="SDY29712.1"/>
    </source>
</evidence>
<keyword evidence="1" id="KW-0472">Membrane</keyword>
<protein>
    <recommendedName>
        <fullName evidence="4">DUF2798 domain-containing protein</fullName>
    </recommendedName>
</protein>
<feature type="transmembrane region" description="Helical" evidence="1">
    <location>
        <begin position="39"/>
        <end position="62"/>
    </location>
</feature>
<keyword evidence="1" id="KW-1133">Transmembrane helix</keyword>
<accession>A0A1H3IPS4</accession>
<dbReference type="InterPro" id="IPR021529">
    <property type="entry name" value="DUF2798"/>
</dbReference>
<gene>
    <name evidence="2" type="ORF">SAMN05192546_101240</name>
</gene>